<sequence length="85" mass="9589">MVPGEKPAAQQQDQELKVNCRKMQGQWHTQVYTERESQVRLSMVSQISKLFTWSHSGGHSAVHPALFNCQSFLRPVSPNVSPLTP</sequence>
<comment type="caution">
    <text evidence="1">The sequence shown here is derived from an EMBL/GenBank/DDBJ whole genome shotgun (WGS) entry which is preliminary data.</text>
</comment>
<proteinExistence type="predicted"/>
<reference evidence="1 2" key="1">
    <citation type="submission" date="2021-06" db="EMBL/GenBank/DDBJ databases">
        <authorList>
            <person name="Palmer J.M."/>
        </authorList>
    </citation>
    <scope>NUCLEOTIDE SEQUENCE [LARGE SCALE GENOMIC DNA]</scope>
    <source>
        <strain evidence="2">if_2019</strain>
        <tissue evidence="1">Muscle</tissue>
    </source>
</reference>
<accession>A0ABV0V5V9</accession>
<dbReference type="Proteomes" id="UP001482620">
    <property type="component" value="Unassembled WGS sequence"/>
</dbReference>
<protein>
    <submittedName>
        <fullName evidence="1">Uncharacterized protein</fullName>
    </submittedName>
</protein>
<evidence type="ECO:0000313" key="2">
    <source>
        <dbReference type="Proteomes" id="UP001482620"/>
    </source>
</evidence>
<gene>
    <name evidence="1" type="ORF">ILYODFUR_025006</name>
</gene>
<name>A0ABV0V5V9_9TELE</name>
<organism evidence="1 2">
    <name type="scientific">Ilyodon furcidens</name>
    <name type="common">goldbreast splitfin</name>
    <dbReference type="NCBI Taxonomy" id="33524"/>
    <lineage>
        <taxon>Eukaryota</taxon>
        <taxon>Metazoa</taxon>
        <taxon>Chordata</taxon>
        <taxon>Craniata</taxon>
        <taxon>Vertebrata</taxon>
        <taxon>Euteleostomi</taxon>
        <taxon>Actinopterygii</taxon>
        <taxon>Neopterygii</taxon>
        <taxon>Teleostei</taxon>
        <taxon>Neoteleostei</taxon>
        <taxon>Acanthomorphata</taxon>
        <taxon>Ovalentaria</taxon>
        <taxon>Atherinomorphae</taxon>
        <taxon>Cyprinodontiformes</taxon>
        <taxon>Goodeidae</taxon>
        <taxon>Ilyodon</taxon>
    </lineage>
</organism>
<dbReference type="EMBL" id="JAHRIQ010095699">
    <property type="protein sequence ID" value="MEQ2252750.1"/>
    <property type="molecule type" value="Genomic_DNA"/>
</dbReference>
<keyword evidence="2" id="KW-1185">Reference proteome</keyword>
<evidence type="ECO:0000313" key="1">
    <source>
        <dbReference type="EMBL" id="MEQ2252750.1"/>
    </source>
</evidence>